<reference evidence="10" key="1">
    <citation type="journal article" date="2019" name="Int. J. Syst. Evol. Microbiol.">
        <title>The Global Catalogue of Microorganisms (GCM) 10K type strain sequencing project: providing services to taxonomists for standard genome sequencing and annotation.</title>
        <authorList>
            <consortium name="The Broad Institute Genomics Platform"/>
            <consortium name="The Broad Institute Genome Sequencing Center for Infectious Disease"/>
            <person name="Wu L."/>
            <person name="Ma J."/>
        </authorList>
    </citation>
    <scope>NUCLEOTIDE SEQUENCE [LARGE SCALE GENOMIC DNA]</scope>
    <source>
        <strain evidence="10">KCTC 22157</strain>
    </source>
</reference>
<comment type="catalytic activity">
    <reaction evidence="8">
        <text>Endonucleolytic cleavage of RNA, removing extra 3' nucleotides from tRNA precursor, generating 3' termini of tRNAs. A 3'-hydroxy group is left at the tRNA terminus and a 5'-phosphoryl group is left at the trailer molecule.</text>
        <dbReference type="EC" id="3.1.26.11"/>
    </reaction>
</comment>
<dbReference type="InterPro" id="IPR034154">
    <property type="entry name" value="TOPRIM_DnaG/twinkle"/>
</dbReference>
<protein>
    <recommendedName>
        <fullName evidence="8">Ribonuclease Z</fullName>
        <shortName evidence="8">RNase Z</shortName>
        <ecNumber evidence="8">3.1.26.11</ecNumber>
    </recommendedName>
    <alternativeName>
        <fullName evidence="8">tRNA 3 endonuclease</fullName>
    </alternativeName>
    <alternativeName>
        <fullName evidence="8">tRNase Z</fullName>
    </alternativeName>
</protein>
<feature type="active site" description="Proton acceptor" evidence="8">
    <location>
        <position position="72"/>
    </location>
</feature>
<feature type="binding site" evidence="8">
    <location>
        <position position="72"/>
    </location>
    <ligand>
        <name>Zn(2+)</name>
        <dbReference type="ChEBI" id="CHEBI:29105"/>
        <label>2</label>
        <note>catalytic</note>
    </ligand>
</feature>
<dbReference type="SUPFAM" id="SSF56281">
    <property type="entry name" value="Metallo-hydrolase/oxidoreductase"/>
    <property type="match status" value="1"/>
</dbReference>
<keyword evidence="6 8" id="KW-0378">Hydrolase</keyword>
<evidence type="ECO:0000256" key="4">
    <source>
        <dbReference type="ARBA" id="ARBA00022723"/>
    </source>
</evidence>
<feature type="binding site" evidence="8">
    <location>
        <position position="273"/>
    </location>
    <ligand>
        <name>Zn(2+)</name>
        <dbReference type="ChEBI" id="CHEBI:29105"/>
        <label>2</label>
        <note>catalytic</note>
    </ligand>
</feature>
<dbReference type="Proteomes" id="UP000647585">
    <property type="component" value="Unassembled WGS sequence"/>
</dbReference>
<accession>A0ABQ2WB88</accession>
<evidence type="ECO:0000256" key="1">
    <source>
        <dbReference type="ARBA" id="ARBA00011738"/>
    </source>
</evidence>
<feature type="binding site" evidence="8">
    <location>
        <position position="73"/>
    </location>
    <ligand>
        <name>Zn(2+)</name>
        <dbReference type="ChEBI" id="CHEBI:29105"/>
        <label>2</label>
        <note>catalytic</note>
    </ligand>
</feature>
<dbReference type="CDD" id="cd01029">
    <property type="entry name" value="TOPRIM_primases"/>
    <property type="match status" value="1"/>
</dbReference>
<evidence type="ECO:0000256" key="2">
    <source>
        <dbReference type="ARBA" id="ARBA00022694"/>
    </source>
</evidence>
<evidence type="ECO:0000256" key="5">
    <source>
        <dbReference type="ARBA" id="ARBA00022759"/>
    </source>
</evidence>
<evidence type="ECO:0000256" key="6">
    <source>
        <dbReference type="ARBA" id="ARBA00022801"/>
    </source>
</evidence>
<dbReference type="Gene3D" id="3.60.15.10">
    <property type="entry name" value="Ribonuclease Z/Hydroxyacylglutathione hydrolase-like"/>
    <property type="match status" value="1"/>
</dbReference>
<feature type="binding site" evidence="8">
    <location>
        <position position="70"/>
    </location>
    <ligand>
        <name>Zn(2+)</name>
        <dbReference type="ChEBI" id="CHEBI:29105"/>
        <label>1</label>
        <note>catalytic</note>
    </ligand>
</feature>
<keyword evidence="5 8" id="KW-0255">Endonuclease</keyword>
<dbReference type="InterPro" id="IPR013471">
    <property type="entry name" value="RNase_Z/BN"/>
</dbReference>
<feature type="binding site" evidence="8">
    <location>
        <position position="215"/>
    </location>
    <ligand>
        <name>Zn(2+)</name>
        <dbReference type="ChEBI" id="CHEBI:29105"/>
        <label>2</label>
        <note>catalytic</note>
    </ligand>
</feature>
<feature type="binding site" evidence="8">
    <location>
        <position position="215"/>
    </location>
    <ligand>
        <name>Zn(2+)</name>
        <dbReference type="ChEBI" id="CHEBI:29105"/>
        <label>1</label>
        <note>catalytic</note>
    </ligand>
</feature>
<keyword evidence="2 8" id="KW-0819">tRNA processing</keyword>
<evidence type="ECO:0000313" key="10">
    <source>
        <dbReference type="Proteomes" id="UP000647585"/>
    </source>
</evidence>
<evidence type="ECO:0000256" key="8">
    <source>
        <dbReference type="HAMAP-Rule" id="MF_01818"/>
    </source>
</evidence>
<proteinExistence type="inferred from homology"/>
<gene>
    <name evidence="8 9" type="primary">rnz</name>
    <name evidence="9" type="ORF">GCM10007158_05830</name>
</gene>
<feature type="binding site" evidence="8">
    <location>
        <position position="145"/>
    </location>
    <ligand>
        <name>Zn(2+)</name>
        <dbReference type="ChEBI" id="CHEBI:29105"/>
        <label>1</label>
        <note>catalytic</note>
    </ligand>
</feature>
<dbReference type="InterPro" id="IPR036866">
    <property type="entry name" value="RibonucZ/Hydroxyglut_hydro"/>
</dbReference>
<dbReference type="PANTHER" id="PTHR46018:SF2">
    <property type="entry name" value="ZINC PHOSPHODIESTERASE ELAC PROTEIN 1"/>
    <property type="match status" value="1"/>
</dbReference>
<keyword evidence="10" id="KW-1185">Reference proteome</keyword>
<name>A0ABQ2WB88_9GAMM</name>
<dbReference type="CDD" id="cd07717">
    <property type="entry name" value="RNaseZ_ZiPD-like_MBL-fold"/>
    <property type="match status" value="1"/>
</dbReference>
<dbReference type="EC" id="3.1.26.11" evidence="8"/>
<evidence type="ECO:0000256" key="3">
    <source>
        <dbReference type="ARBA" id="ARBA00022722"/>
    </source>
</evidence>
<dbReference type="NCBIfam" id="NF000801">
    <property type="entry name" value="PRK00055.1-3"/>
    <property type="match status" value="1"/>
</dbReference>
<organism evidence="9 10">
    <name type="scientific">Halomonas johnsoniae</name>
    <dbReference type="NCBI Taxonomy" id="502832"/>
    <lineage>
        <taxon>Bacteria</taxon>
        <taxon>Pseudomonadati</taxon>
        <taxon>Pseudomonadota</taxon>
        <taxon>Gammaproteobacteria</taxon>
        <taxon>Oceanospirillales</taxon>
        <taxon>Halomonadaceae</taxon>
        <taxon>Halomonas</taxon>
    </lineage>
</organism>
<dbReference type="PANTHER" id="PTHR46018">
    <property type="entry name" value="ZINC PHOSPHODIESTERASE ELAC PROTEIN 1"/>
    <property type="match status" value="1"/>
</dbReference>
<dbReference type="EMBL" id="BMXO01000001">
    <property type="protein sequence ID" value="GGW47626.1"/>
    <property type="molecule type" value="Genomic_DNA"/>
</dbReference>
<evidence type="ECO:0000313" key="9">
    <source>
        <dbReference type="EMBL" id="GGW47626.1"/>
    </source>
</evidence>
<comment type="subunit">
    <text evidence="1 8">Homodimer.</text>
</comment>
<comment type="cofactor">
    <cofactor evidence="8">
        <name>Zn(2+)</name>
        <dbReference type="ChEBI" id="CHEBI:29105"/>
    </cofactor>
    <text evidence="8">Binds 2 Zn(2+) ions.</text>
</comment>
<dbReference type="HAMAP" id="MF_01818">
    <property type="entry name" value="RNase_Z_BN"/>
    <property type="match status" value="1"/>
</dbReference>
<keyword evidence="7 8" id="KW-0862">Zinc</keyword>
<feature type="binding site" evidence="8">
    <location>
        <position position="68"/>
    </location>
    <ligand>
        <name>Zn(2+)</name>
        <dbReference type="ChEBI" id="CHEBI:29105"/>
        <label>1</label>
        <note>catalytic</note>
    </ligand>
</feature>
<evidence type="ECO:0000256" key="7">
    <source>
        <dbReference type="ARBA" id="ARBA00022833"/>
    </source>
</evidence>
<comment type="similarity">
    <text evidence="8">Belongs to the RNase Z family.</text>
</comment>
<comment type="function">
    <text evidence="8">Zinc phosphodiesterase, which displays some tRNA 3'-processing endonuclease activity. Probably involved in tRNA maturation, by removing a 3'-trailer from precursor tRNA.</text>
</comment>
<sequence>MAPQNTMNLLFLGTSAGVPTKQRNVSAIALQESKGKGWYLVDCGEGTQHQVLHTRLSFHSLKAILITHVHGDHCYGLPGILASAAMGGRKAPLTLVAPKGIQTWLEATCAVTQLCLPFALEFICADNLPSIEFENMAVETCALSHRVPCYAYTFTERNVEAALDVDKLDRHGIPRGPLWGQLKQGREVAFEGKPLRSQDYLLFKHAPRKVVIAGDNDQPELLAQACAGAQVLVHEATYTEAMAEKAGEVGHSYGRQVAAFAEQVGLPHLVLTHFSPRYPLRSHAVPSIEDIQREAQSVYSGALFLAQDFSEYHLDKAGHVTEQTREPPC</sequence>
<dbReference type="Pfam" id="PF23023">
    <property type="entry name" value="Anti-Pycsar_Apyc1"/>
    <property type="match status" value="1"/>
</dbReference>
<comment type="caution">
    <text evidence="9">The sequence shown here is derived from an EMBL/GenBank/DDBJ whole genome shotgun (WGS) entry which is preliminary data.</text>
</comment>
<keyword evidence="3 8" id="KW-0540">Nuclease</keyword>
<keyword evidence="4 8" id="KW-0479">Metal-binding</keyword>